<comment type="caution">
    <text evidence="1">The sequence shown here is derived from an EMBL/GenBank/DDBJ whole genome shotgun (WGS) entry which is preliminary data.</text>
</comment>
<dbReference type="AlphaFoldDB" id="A0A8H7D926"/>
<keyword evidence="2" id="KW-1185">Reference proteome</keyword>
<accession>A0A8H7D926</accession>
<dbReference type="OrthoDB" id="432528at2759"/>
<dbReference type="Proteomes" id="UP000623467">
    <property type="component" value="Unassembled WGS sequence"/>
</dbReference>
<evidence type="ECO:0008006" key="3">
    <source>
        <dbReference type="Google" id="ProtNLM"/>
    </source>
</evidence>
<reference evidence="1" key="1">
    <citation type="submission" date="2020-05" db="EMBL/GenBank/DDBJ databases">
        <title>Mycena genomes resolve the evolution of fungal bioluminescence.</title>
        <authorList>
            <person name="Tsai I.J."/>
        </authorList>
    </citation>
    <scope>NUCLEOTIDE SEQUENCE</scope>
    <source>
        <strain evidence="1">160909Yilan</strain>
    </source>
</reference>
<dbReference type="Gene3D" id="2.120.10.80">
    <property type="entry name" value="Kelch-type beta propeller"/>
    <property type="match status" value="1"/>
</dbReference>
<sequence length="275" mass="30490">MGREAPRVPLVLSQKAAESIPSHAARQHKAKTAKIKIEKQEVAMSAILSSQKLRGDPPPCEIPSSFAIDHEEQTLFFNTYNERDQSSEIFSCDLKKKTWKNITKAIRHLPHPIGTPERAQQLPPRYGGTMAYYKMKPSGQRLLLLFGGQVNGLDPDGHGEVSNEMIAIDVDNLRWWVIGIAGGPVVPRVEAHLIIVNDQLFVFGGKERVDEQLETTESYSVASFTNNSWIWDVRDEPYPSHVPALGSSCDAVTIQDGDTQKILLTVGCTDSTKTV</sequence>
<gene>
    <name evidence="1" type="ORF">MSAN_00935700</name>
</gene>
<dbReference type="EMBL" id="JACAZH010000006">
    <property type="protein sequence ID" value="KAF7366774.1"/>
    <property type="molecule type" value="Genomic_DNA"/>
</dbReference>
<dbReference type="InterPro" id="IPR011043">
    <property type="entry name" value="Gal_Oxase/kelch_b-propeller"/>
</dbReference>
<dbReference type="SUPFAM" id="SSF50965">
    <property type="entry name" value="Galactose oxidase, central domain"/>
    <property type="match status" value="1"/>
</dbReference>
<protein>
    <recommendedName>
        <fullName evidence="3">Kelch repeat-containing protein</fullName>
    </recommendedName>
</protein>
<proteinExistence type="predicted"/>
<name>A0A8H7D926_9AGAR</name>
<evidence type="ECO:0000313" key="1">
    <source>
        <dbReference type="EMBL" id="KAF7366774.1"/>
    </source>
</evidence>
<dbReference type="InterPro" id="IPR015915">
    <property type="entry name" value="Kelch-typ_b-propeller"/>
</dbReference>
<organism evidence="1 2">
    <name type="scientific">Mycena sanguinolenta</name>
    <dbReference type="NCBI Taxonomy" id="230812"/>
    <lineage>
        <taxon>Eukaryota</taxon>
        <taxon>Fungi</taxon>
        <taxon>Dikarya</taxon>
        <taxon>Basidiomycota</taxon>
        <taxon>Agaricomycotina</taxon>
        <taxon>Agaricomycetes</taxon>
        <taxon>Agaricomycetidae</taxon>
        <taxon>Agaricales</taxon>
        <taxon>Marasmiineae</taxon>
        <taxon>Mycenaceae</taxon>
        <taxon>Mycena</taxon>
    </lineage>
</organism>
<evidence type="ECO:0000313" key="2">
    <source>
        <dbReference type="Proteomes" id="UP000623467"/>
    </source>
</evidence>